<keyword evidence="2" id="KW-1185">Reference proteome</keyword>
<accession>A0ABV1QE13</accession>
<reference evidence="1 2" key="1">
    <citation type="submission" date="2024-01" db="EMBL/GenBank/DDBJ databases">
        <title>Metagenomic exploration of the rhizosphere soil microbial community and their significance in facilitating the development of wild simulated ginseng.</title>
        <authorList>
            <person name="Huang J."/>
        </authorList>
    </citation>
    <scope>NUCLEOTIDE SEQUENCE [LARGE SCALE GENOMIC DNA]</scope>
    <source>
        <strain evidence="1 2">WY141</strain>
    </source>
</reference>
<protein>
    <recommendedName>
        <fullName evidence="3">ZP domain-containing protein</fullName>
    </recommendedName>
</protein>
<evidence type="ECO:0000313" key="1">
    <source>
        <dbReference type="EMBL" id="MER0429373.1"/>
    </source>
</evidence>
<proteinExistence type="predicted"/>
<evidence type="ECO:0008006" key="3">
    <source>
        <dbReference type="Google" id="ProtNLM"/>
    </source>
</evidence>
<gene>
    <name evidence="1" type="ORF">ABR748_35020</name>
</gene>
<name>A0ABV1QE13_STRMI</name>
<comment type="caution">
    <text evidence="1">The sequence shown here is derived from an EMBL/GenBank/DDBJ whole genome shotgun (WGS) entry which is preliminary data.</text>
</comment>
<dbReference type="EMBL" id="JBEJUE010000057">
    <property type="protein sequence ID" value="MER0429373.1"/>
    <property type="molecule type" value="Genomic_DNA"/>
</dbReference>
<evidence type="ECO:0000313" key="2">
    <source>
        <dbReference type="Proteomes" id="UP001456562"/>
    </source>
</evidence>
<dbReference type="Proteomes" id="UP001456562">
    <property type="component" value="Unassembled WGS sequence"/>
</dbReference>
<organism evidence="1 2">
    <name type="scientific">Streptomyces microflavus</name>
    <name type="common">Streptomyces lipmanii</name>
    <dbReference type="NCBI Taxonomy" id="1919"/>
    <lineage>
        <taxon>Bacteria</taxon>
        <taxon>Bacillati</taxon>
        <taxon>Actinomycetota</taxon>
        <taxon>Actinomycetes</taxon>
        <taxon>Kitasatosporales</taxon>
        <taxon>Streptomycetaceae</taxon>
        <taxon>Streptomyces</taxon>
    </lineage>
</organism>
<dbReference type="RefSeq" id="WP_159039173.1">
    <property type="nucleotide sequence ID" value="NZ_JBEJUE010000057.1"/>
</dbReference>
<sequence length="48" mass="5551">MTMHSYKARYDCNAEIDTTNHRKLAYGFSGKFDSHECTFKINGTDVFV</sequence>